<comment type="caution">
    <text evidence="4">The sequence shown here is derived from an EMBL/GenBank/DDBJ whole genome shotgun (WGS) entry which is preliminary data.</text>
</comment>
<dbReference type="InterPro" id="IPR036986">
    <property type="entry name" value="S4_RNA-bd_sf"/>
</dbReference>
<name>A0A8J6YTF3_9RHOB</name>
<accession>A0A8J6YTF3</accession>
<dbReference type="Proteomes" id="UP000609121">
    <property type="component" value="Unassembled WGS sequence"/>
</dbReference>
<reference evidence="4" key="1">
    <citation type="submission" date="2020-09" db="EMBL/GenBank/DDBJ databases">
        <title>A novel bacterium of genus Mangrovicoccus, isolated from South China Sea.</title>
        <authorList>
            <person name="Huang H."/>
            <person name="Mo K."/>
            <person name="Hu Y."/>
        </authorList>
    </citation>
    <scope>NUCLEOTIDE SEQUENCE</scope>
    <source>
        <strain evidence="4">HB182678</strain>
    </source>
</reference>
<evidence type="ECO:0000259" key="3">
    <source>
        <dbReference type="SMART" id="SM00363"/>
    </source>
</evidence>
<feature type="compositionally biased region" description="Low complexity" evidence="2">
    <location>
        <begin position="94"/>
        <end position="104"/>
    </location>
</feature>
<keyword evidence="5" id="KW-1185">Reference proteome</keyword>
<evidence type="ECO:0000256" key="1">
    <source>
        <dbReference type="PROSITE-ProRule" id="PRU00182"/>
    </source>
</evidence>
<feature type="region of interest" description="Disordered" evidence="2">
    <location>
        <begin position="88"/>
        <end position="121"/>
    </location>
</feature>
<evidence type="ECO:0000256" key="2">
    <source>
        <dbReference type="SAM" id="MobiDB-lite"/>
    </source>
</evidence>
<feature type="domain" description="RNA-binding S4" evidence="3">
    <location>
        <begin position="7"/>
        <end position="70"/>
    </location>
</feature>
<dbReference type="InterPro" id="IPR002942">
    <property type="entry name" value="S4_RNA-bd"/>
</dbReference>
<feature type="compositionally biased region" description="Basic and acidic residues" evidence="2">
    <location>
        <begin position="105"/>
        <end position="121"/>
    </location>
</feature>
<dbReference type="RefSeq" id="WP_193180186.1">
    <property type="nucleotide sequence ID" value="NZ_JACVXA010000009.1"/>
</dbReference>
<dbReference type="CDD" id="cd00165">
    <property type="entry name" value="S4"/>
    <property type="match status" value="1"/>
</dbReference>
<dbReference type="PROSITE" id="PS50889">
    <property type="entry name" value="S4"/>
    <property type="match status" value="1"/>
</dbReference>
<evidence type="ECO:0000313" key="4">
    <source>
        <dbReference type="EMBL" id="MBE3637502.1"/>
    </source>
</evidence>
<protein>
    <submittedName>
        <fullName evidence="4">RNA-binding S4 domain-containing protein</fullName>
    </submittedName>
</protein>
<dbReference type="EMBL" id="JACVXA010000009">
    <property type="protein sequence ID" value="MBE3637502.1"/>
    <property type="molecule type" value="Genomic_DNA"/>
</dbReference>
<dbReference type="SUPFAM" id="SSF55174">
    <property type="entry name" value="Alpha-L RNA-binding motif"/>
    <property type="match status" value="1"/>
</dbReference>
<evidence type="ECO:0000313" key="5">
    <source>
        <dbReference type="Proteomes" id="UP000609121"/>
    </source>
</evidence>
<dbReference type="GO" id="GO:0003723">
    <property type="term" value="F:RNA binding"/>
    <property type="evidence" value="ECO:0007669"/>
    <property type="project" value="UniProtKB-KW"/>
</dbReference>
<dbReference type="Gene3D" id="3.10.290.10">
    <property type="entry name" value="RNA-binding S4 domain"/>
    <property type="match status" value="1"/>
</dbReference>
<sequence length="121" mass="13308">MSQEARLRVDKWLWQARFFKTRGLAAELVGSGQLRLNGAHVRKAAQVVKPGDTLTFPQGGRIRVIRVLGIGTRRGPAPEAQALYHDLTPEVPRDPAAPAAGPAPSRRERDRARALKRSALE</sequence>
<dbReference type="SMART" id="SM00363">
    <property type="entry name" value="S4"/>
    <property type="match status" value="1"/>
</dbReference>
<gene>
    <name evidence="4" type="ORF">ICN82_04705</name>
</gene>
<dbReference type="Pfam" id="PF01479">
    <property type="entry name" value="S4"/>
    <property type="match status" value="1"/>
</dbReference>
<organism evidence="4 5">
    <name type="scientific">Mangrovicoccus algicola</name>
    <dbReference type="NCBI Taxonomy" id="2771008"/>
    <lineage>
        <taxon>Bacteria</taxon>
        <taxon>Pseudomonadati</taxon>
        <taxon>Pseudomonadota</taxon>
        <taxon>Alphaproteobacteria</taxon>
        <taxon>Rhodobacterales</taxon>
        <taxon>Paracoccaceae</taxon>
        <taxon>Mangrovicoccus</taxon>
    </lineage>
</organism>
<keyword evidence="1" id="KW-0694">RNA-binding</keyword>
<proteinExistence type="predicted"/>
<dbReference type="AlphaFoldDB" id="A0A8J6YTF3"/>